<keyword evidence="1" id="KW-0472">Membrane</keyword>
<gene>
    <name evidence="2" type="ORF">UFOPK1572_00499</name>
</gene>
<feature type="transmembrane region" description="Helical" evidence="1">
    <location>
        <begin position="63"/>
        <end position="84"/>
    </location>
</feature>
<organism evidence="2">
    <name type="scientific">freshwater metagenome</name>
    <dbReference type="NCBI Taxonomy" id="449393"/>
    <lineage>
        <taxon>unclassified sequences</taxon>
        <taxon>metagenomes</taxon>
        <taxon>ecological metagenomes</taxon>
    </lineage>
</organism>
<reference evidence="2" key="1">
    <citation type="submission" date="2020-05" db="EMBL/GenBank/DDBJ databases">
        <authorList>
            <person name="Chiriac C."/>
            <person name="Salcher M."/>
            <person name="Ghai R."/>
            <person name="Kavagutti S V."/>
        </authorList>
    </citation>
    <scope>NUCLEOTIDE SEQUENCE</scope>
</reference>
<sequence>MGRAINLFIGQSVPRGSPFMVRKKNTPTPASARTRRNLWVVQLIEYILGLGTAAATVNAAQPLGVALVAIMIVSNAAVLTAPLSAFRITNARAHQLLGIAIALVSVVIAVTIPMDVSSQLIVIAVAVAQGFLSVRFGNGF</sequence>
<evidence type="ECO:0000256" key="1">
    <source>
        <dbReference type="SAM" id="Phobius"/>
    </source>
</evidence>
<accession>A0A6J6CXJ1</accession>
<evidence type="ECO:0000313" key="2">
    <source>
        <dbReference type="EMBL" id="CAB4556127.1"/>
    </source>
</evidence>
<keyword evidence="1" id="KW-0812">Transmembrane</keyword>
<keyword evidence="1" id="KW-1133">Transmembrane helix</keyword>
<protein>
    <submittedName>
        <fullName evidence="2">Unannotated protein</fullName>
    </submittedName>
</protein>
<feature type="transmembrane region" description="Helical" evidence="1">
    <location>
        <begin position="96"/>
        <end position="114"/>
    </location>
</feature>
<proteinExistence type="predicted"/>
<feature type="transmembrane region" description="Helical" evidence="1">
    <location>
        <begin position="120"/>
        <end position="137"/>
    </location>
</feature>
<dbReference type="AlphaFoldDB" id="A0A6J6CXJ1"/>
<feature type="transmembrane region" description="Helical" evidence="1">
    <location>
        <begin position="38"/>
        <end position="57"/>
    </location>
</feature>
<dbReference type="EMBL" id="CAEZTC010000045">
    <property type="protein sequence ID" value="CAB4556127.1"/>
    <property type="molecule type" value="Genomic_DNA"/>
</dbReference>
<name>A0A6J6CXJ1_9ZZZZ</name>